<keyword evidence="1" id="KW-0812">Transmembrane</keyword>
<dbReference type="InterPro" id="IPR027417">
    <property type="entry name" value="P-loop_NTPase"/>
</dbReference>
<feature type="transmembrane region" description="Helical" evidence="1">
    <location>
        <begin position="509"/>
        <end position="539"/>
    </location>
</feature>
<dbReference type="SMART" id="SM00320">
    <property type="entry name" value="WD40"/>
    <property type="match status" value="2"/>
</dbReference>
<dbReference type="InterPro" id="IPR001680">
    <property type="entry name" value="WD40_rpt"/>
</dbReference>
<protein>
    <recommendedName>
        <fullName evidence="2">NACHT domain-containing protein</fullName>
    </recommendedName>
</protein>
<dbReference type="SUPFAM" id="SSF50952">
    <property type="entry name" value="Soluble quinoprotein glucose dehydrogenase"/>
    <property type="match status" value="1"/>
</dbReference>
<feature type="transmembrane region" description="Helical" evidence="1">
    <location>
        <begin position="436"/>
        <end position="457"/>
    </location>
</feature>
<evidence type="ECO:0000313" key="4">
    <source>
        <dbReference type="Proteomes" id="UP000603708"/>
    </source>
</evidence>
<dbReference type="Proteomes" id="UP000603708">
    <property type="component" value="Unassembled WGS sequence"/>
</dbReference>
<proteinExistence type="predicted"/>
<comment type="caution">
    <text evidence="3">The sequence shown here is derived from an EMBL/GenBank/DDBJ whole genome shotgun (WGS) entry which is preliminary data.</text>
</comment>
<keyword evidence="1" id="KW-0472">Membrane</keyword>
<dbReference type="InterPro" id="IPR011041">
    <property type="entry name" value="Quinoprot_gluc/sorb_DH_b-prop"/>
</dbReference>
<feature type="transmembrane region" description="Helical" evidence="1">
    <location>
        <begin position="551"/>
        <end position="573"/>
    </location>
</feature>
<dbReference type="InterPro" id="IPR007111">
    <property type="entry name" value="NACHT_NTPase"/>
</dbReference>
<feature type="transmembrane region" description="Helical" evidence="1">
    <location>
        <begin position="594"/>
        <end position="627"/>
    </location>
</feature>
<sequence>MDLARYLRRRRARLGLLIVFTLLSAGLGWALHHYDGSDLERFVGNMSLFVSVAALAVAVVTLLPPLAPPREAAELADYLADTVSRQWQEEVSSRQLREPRVIPIAWSATRRPVSEPPEAVVGPVDARILRLSLDGRLDGDFDTSARRLAEGFHRIPSRRLVVLGEPGSGKTVLAAMLTLGLLEAREPRSPVPVLLSISTWDPVMEPLDEWIVQSLATAYYGGRPDLPRRLMAGRLLLPVLDGLDEMPESARRSAVHKVNDACGEGRGVVLTCRSAEYQDVIAGGSPALRRAPVVEVSPVPVPDVLAYLREVNWPCGVDWEPVWAHIEAHPEGPLASALSTPLALSLARTVYRAYPRDPGELLVPDSRHGVEDHLVDQVVRAAYAPPPCTRRADEAEWLHRAERAERYLAYLAAYLHRHQERDVAWWLMSRRLLSRWAGIALGIAAGLVLMLAVAATAHVVDPGAGTLEANLAIGPATAVLAMLSWYGAQDRPPGRLSPSLRGSLERLRGGALVGLKLGALLLLPIMLTTAAVITVGGGWSASSVTGYGRALALEAGAVATVSIALAVHGWLNAPPEQSAGAGPRGLLRLDRRSAVTGALTGGVVFSLLLVPLLLLSTFLAYVAFLALVRDGHVTLPSGFSQTFSIHSAADDDSADDGPLGILALTLLPGAVFALLVLLTRAWTRFTVVRLVLAAQGVLPWRLMAFLADARDRQLLRQSAGTYQFRHIRLQERLAARPPAPRPASPRRAALRRRAPAVTGALVLVVSALAAHGALPHDTSRTLLATGGIEAMAFAPERYHLLVTLDEHGRLRWWDTRDGHEYRDRSRMLSIAWPEDDAVYDSLHYALDDVPVPVLMTSGQHGLEVLRVPPASANPSVTGFRWRDGRRSTYPLYGSAPRDASTGSVPLVLGPRGAYVVVAESPQGHFSDVAIRTRRTGTRHGAPVPWSERLPALSADGNRLADRDRKGLVVYDTLRGRPACTADGDFGAPATDAGGTRVAAAVEDDTGDAAAVEDDSGDTGDAADKGTVRVWDRTSPDGAPGGHGTCRSVLSLRAAMDGSGPVDALALSEDGRMLAASAGGTTRIWDLP</sequence>
<reference evidence="3" key="1">
    <citation type="journal article" date="2014" name="Int. J. Syst. Evol. Microbiol.">
        <title>Complete genome sequence of Corynebacterium casei LMG S-19264T (=DSM 44701T), isolated from a smear-ripened cheese.</title>
        <authorList>
            <consortium name="US DOE Joint Genome Institute (JGI-PGF)"/>
            <person name="Walter F."/>
            <person name="Albersmeier A."/>
            <person name="Kalinowski J."/>
            <person name="Ruckert C."/>
        </authorList>
    </citation>
    <scope>NUCLEOTIDE SEQUENCE</scope>
    <source>
        <strain evidence="3">JCM 5069</strain>
    </source>
</reference>
<evidence type="ECO:0000259" key="2">
    <source>
        <dbReference type="PROSITE" id="PS50837"/>
    </source>
</evidence>
<keyword evidence="1" id="KW-1133">Transmembrane helix</keyword>
<dbReference type="RefSeq" id="WP_189936830.1">
    <property type="nucleotide sequence ID" value="NZ_BNCD01000020.1"/>
</dbReference>
<keyword evidence="4" id="KW-1185">Reference proteome</keyword>
<dbReference type="Gene3D" id="2.130.10.10">
    <property type="entry name" value="YVTN repeat-like/Quinoprotein amine dehydrogenase"/>
    <property type="match status" value="1"/>
</dbReference>
<dbReference type="SUPFAM" id="SSF52540">
    <property type="entry name" value="P-loop containing nucleoside triphosphate hydrolases"/>
    <property type="match status" value="1"/>
</dbReference>
<dbReference type="InterPro" id="IPR015943">
    <property type="entry name" value="WD40/YVTN_repeat-like_dom_sf"/>
</dbReference>
<dbReference type="AlphaFoldDB" id="A0A919GKQ7"/>
<feature type="transmembrane region" description="Helical" evidence="1">
    <location>
        <begin position="659"/>
        <end position="679"/>
    </location>
</feature>
<evidence type="ECO:0000313" key="3">
    <source>
        <dbReference type="EMBL" id="GHH86009.1"/>
    </source>
</evidence>
<gene>
    <name evidence="3" type="ORF">GCM10018793_56390</name>
</gene>
<dbReference type="PROSITE" id="PS50837">
    <property type="entry name" value="NACHT"/>
    <property type="match status" value="1"/>
</dbReference>
<accession>A0A919GKQ7</accession>
<dbReference type="Gene3D" id="3.40.50.300">
    <property type="entry name" value="P-loop containing nucleotide triphosphate hydrolases"/>
    <property type="match status" value="1"/>
</dbReference>
<feature type="transmembrane region" description="Helical" evidence="1">
    <location>
        <begin position="469"/>
        <end position="488"/>
    </location>
</feature>
<feature type="domain" description="NACHT" evidence="2">
    <location>
        <begin position="158"/>
        <end position="246"/>
    </location>
</feature>
<evidence type="ECO:0000256" key="1">
    <source>
        <dbReference type="SAM" id="Phobius"/>
    </source>
</evidence>
<reference evidence="3" key="2">
    <citation type="submission" date="2020-09" db="EMBL/GenBank/DDBJ databases">
        <authorList>
            <person name="Sun Q."/>
            <person name="Ohkuma M."/>
        </authorList>
    </citation>
    <scope>NUCLEOTIDE SEQUENCE</scope>
    <source>
        <strain evidence="3">JCM 5069</strain>
    </source>
</reference>
<dbReference type="EMBL" id="BNCD01000020">
    <property type="protein sequence ID" value="GHH86009.1"/>
    <property type="molecule type" value="Genomic_DNA"/>
</dbReference>
<name>A0A919GKQ7_9ACTN</name>
<feature type="transmembrane region" description="Helical" evidence="1">
    <location>
        <begin position="43"/>
        <end position="63"/>
    </location>
</feature>
<organism evidence="3 4">
    <name type="scientific">Streptomyces sulfonofaciens</name>
    <dbReference type="NCBI Taxonomy" id="68272"/>
    <lineage>
        <taxon>Bacteria</taxon>
        <taxon>Bacillati</taxon>
        <taxon>Actinomycetota</taxon>
        <taxon>Actinomycetes</taxon>
        <taxon>Kitasatosporales</taxon>
        <taxon>Streptomycetaceae</taxon>
        <taxon>Streptomyces</taxon>
    </lineage>
</organism>
<feature type="transmembrane region" description="Helical" evidence="1">
    <location>
        <begin position="12"/>
        <end position="31"/>
    </location>
</feature>